<dbReference type="Proteomes" id="UP000696184">
    <property type="component" value="Unassembled WGS sequence"/>
</dbReference>
<protein>
    <submittedName>
        <fullName evidence="2">Uncharacterized protein</fullName>
    </submittedName>
</protein>
<evidence type="ECO:0000313" key="3">
    <source>
        <dbReference type="Proteomes" id="UP000696184"/>
    </source>
</evidence>
<dbReference type="EMBL" id="JACOII010000040">
    <property type="protein sequence ID" value="MBI6549409.1"/>
    <property type="molecule type" value="Genomic_DNA"/>
</dbReference>
<reference evidence="2 3" key="1">
    <citation type="submission" date="2020-08" db="EMBL/GenBank/DDBJ databases">
        <title>Description of Xenorhabdus lircayensis sp. nov., the symbiotic bacterium associated with the entomopathogenic nematode Steirnernema unicornum.</title>
        <authorList>
            <person name="Castaneda-Alvarez C."/>
            <person name="Prodan S."/>
            <person name="Zamorano A."/>
            <person name="San-Blas E."/>
            <person name="Aballay E."/>
        </authorList>
    </citation>
    <scope>NUCLEOTIDE SEQUENCE [LARGE SCALE GENOMIC DNA]</scope>
    <source>
        <strain evidence="2 3">VLS</strain>
    </source>
</reference>
<accession>A0ABS0U6A1</accession>
<keyword evidence="1" id="KW-1133">Transmembrane helix</keyword>
<feature type="transmembrane region" description="Helical" evidence="1">
    <location>
        <begin position="20"/>
        <end position="37"/>
    </location>
</feature>
<proteinExistence type="predicted"/>
<keyword evidence="1" id="KW-0812">Transmembrane</keyword>
<gene>
    <name evidence="2" type="ORF">H8A87_11925</name>
</gene>
<evidence type="ECO:0000256" key="1">
    <source>
        <dbReference type="SAM" id="Phobius"/>
    </source>
</evidence>
<evidence type="ECO:0000313" key="2">
    <source>
        <dbReference type="EMBL" id="MBI6549409.1"/>
    </source>
</evidence>
<sequence>MEEIFLKNIHINHMVLRLDLFRHIILNGINLLWLLIAEFTQHSIIALCGLYSTIKRHDAT</sequence>
<keyword evidence="3" id="KW-1185">Reference proteome</keyword>
<comment type="caution">
    <text evidence="2">The sequence shown here is derived from an EMBL/GenBank/DDBJ whole genome shotgun (WGS) entry which is preliminary data.</text>
</comment>
<organism evidence="2 3">
    <name type="scientific">Xenorhabdus lircayensis</name>
    <dbReference type="NCBI Taxonomy" id="2763499"/>
    <lineage>
        <taxon>Bacteria</taxon>
        <taxon>Pseudomonadati</taxon>
        <taxon>Pseudomonadota</taxon>
        <taxon>Gammaproteobacteria</taxon>
        <taxon>Enterobacterales</taxon>
        <taxon>Morganellaceae</taxon>
        <taxon>Xenorhabdus</taxon>
    </lineage>
</organism>
<keyword evidence="1" id="KW-0472">Membrane</keyword>
<name>A0ABS0U6A1_9GAMM</name>